<dbReference type="RefSeq" id="WP_207879276.1">
    <property type="nucleotide sequence ID" value="NZ_JAFVMF010000003.1"/>
</dbReference>
<evidence type="ECO:0000313" key="3">
    <source>
        <dbReference type="Proteomes" id="UP000664771"/>
    </source>
</evidence>
<organism evidence="2 3">
    <name type="scientific">Acetobacter sacchari</name>
    <dbReference type="NCBI Taxonomy" id="2661687"/>
    <lineage>
        <taxon>Bacteria</taxon>
        <taxon>Pseudomonadati</taxon>
        <taxon>Pseudomonadota</taxon>
        <taxon>Alphaproteobacteria</taxon>
        <taxon>Acetobacterales</taxon>
        <taxon>Acetobacteraceae</taxon>
        <taxon>Acetobacter</taxon>
    </lineage>
</organism>
<evidence type="ECO:0000313" key="2">
    <source>
        <dbReference type="EMBL" id="MBO1358774.1"/>
    </source>
</evidence>
<proteinExistence type="predicted"/>
<accession>A0ABS3LS97</accession>
<dbReference type="EMBL" id="JAFVMF010000003">
    <property type="protein sequence ID" value="MBO1358774.1"/>
    <property type="molecule type" value="Genomic_DNA"/>
</dbReference>
<name>A0ABS3LS97_9PROT</name>
<dbReference type="InterPro" id="IPR025419">
    <property type="entry name" value="DUF4142"/>
</dbReference>
<sequence>MPQQLNRLALFSSAIIIFALGGCGGPGQPPAPPLPALEKVTALASADADFVQKLNDMDLTEIALAKIAATHAARNDIAALSVTLLKDYTANQAALAKIATQHGLTLATAPSNEGQRIILQMSGVHGAAFDRDYVNYIKKSYRTLKPALQERVKNSQDADVVGLAKGTESMFYEHESSL</sequence>
<feature type="domain" description="DUF4142" evidence="1">
    <location>
        <begin position="46"/>
        <end position="175"/>
    </location>
</feature>
<gene>
    <name evidence="2" type="ORF">J2D73_03040</name>
</gene>
<dbReference type="PANTHER" id="PTHR38593">
    <property type="entry name" value="BLR2558 PROTEIN"/>
    <property type="match status" value="1"/>
</dbReference>
<dbReference type="PROSITE" id="PS51257">
    <property type="entry name" value="PROKAR_LIPOPROTEIN"/>
    <property type="match status" value="1"/>
</dbReference>
<reference evidence="2 3" key="1">
    <citation type="submission" date="2021-03" db="EMBL/GenBank/DDBJ databases">
        <title>The complete genome sequence of Acetobacter sacchari TBRC 11175.</title>
        <authorList>
            <person name="Charoenyingcharoen P."/>
            <person name="Yukphan P."/>
        </authorList>
    </citation>
    <scope>NUCLEOTIDE SEQUENCE [LARGE SCALE GENOMIC DNA]</scope>
    <source>
        <strain evidence="2 3">TBRC 11175</strain>
    </source>
</reference>
<protein>
    <submittedName>
        <fullName evidence="2">DUF4142 domain-containing protein</fullName>
    </submittedName>
</protein>
<dbReference type="Proteomes" id="UP000664771">
    <property type="component" value="Unassembled WGS sequence"/>
</dbReference>
<dbReference type="InterPro" id="IPR012347">
    <property type="entry name" value="Ferritin-like"/>
</dbReference>
<evidence type="ECO:0000259" key="1">
    <source>
        <dbReference type="Pfam" id="PF13628"/>
    </source>
</evidence>
<dbReference type="Pfam" id="PF13628">
    <property type="entry name" value="DUF4142"/>
    <property type="match status" value="1"/>
</dbReference>
<keyword evidence="3" id="KW-1185">Reference proteome</keyword>
<dbReference type="Gene3D" id="1.20.1260.10">
    <property type="match status" value="1"/>
</dbReference>
<comment type="caution">
    <text evidence="2">The sequence shown here is derived from an EMBL/GenBank/DDBJ whole genome shotgun (WGS) entry which is preliminary data.</text>
</comment>
<dbReference type="PANTHER" id="PTHR38593:SF1">
    <property type="entry name" value="BLR2558 PROTEIN"/>
    <property type="match status" value="1"/>
</dbReference>